<evidence type="ECO:0000256" key="2">
    <source>
        <dbReference type="ARBA" id="ARBA00006956"/>
    </source>
</evidence>
<dbReference type="InterPro" id="IPR005100">
    <property type="entry name" value="NGN-domain"/>
</dbReference>
<dbReference type="PANTHER" id="PTHR11125:SF7">
    <property type="entry name" value="TRANSCRIPTION ELONGATION FACTOR SPT5"/>
    <property type="match status" value="1"/>
</dbReference>
<name>A0A0D2X2B0_CAPO3</name>
<feature type="domain" description="KOW" evidence="8">
    <location>
        <begin position="785"/>
        <end position="812"/>
    </location>
</feature>
<dbReference type="InterPro" id="IPR041975">
    <property type="entry name" value="KOW_Spt5_2"/>
</dbReference>
<comment type="similarity">
    <text evidence="2 5">Belongs to the SPT5 family.</text>
</comment>
<evidence type="ECO:0000256" key="4">
    <source>
        <dbReference type="ARBA" id="ARBA00023242"/>
    </source>
</evidence>
<feature type="compositionally biased region" description="Acidic residues" evidence="6">
    <location>
        <begin position="51"/>
        <end position="97"/>
    </location>
</feature>
<evidence type="ECO:0000256" key="6">
    <source>
        <dbReference type="SAM" id="MobiDB-lite"/>
    </source>
</evidence>
<dbReference type="CDD" id="cd06084">
    <property type="entry name" value="KOW_Spt5_4"/>
    <property type="match status" value="1"/>
</dbReference>
<dbReference type="GO" id="GO:0003729">
    <property type="term" value="F:mRNA binding"/>
    <property type="evidence" value="ECO:0007669"/>
    <property type="project" value="TreeGrafter"/>
</dbReference>
<dbReference type="Pfam" id="PF03439">
    <property type="entry name" value="Spt5-NGN"/>
    <property type="match status" value="1"/>
</dbReference>
<dbReference type="GO" id="GO:0032784">
    <property type="term" value="P:regulation of DNA-templated transcription elongation"/>
    <property type="evidence" value="ECO:0007669"/>
    <property type="project" value="InterPro"/>
</dbReference>
<dbReference type="InterPro" id="IPR005824">
    <property type="entry name" value="KOW"/>
</dbReference>
<accession>A0A0D2X2B0</accession>
<dbReference type="EMBL" id="KE346363">
    <property type="protein sequence ID" value="KJE92244.1"/>
    <property type="molecule type" value="Genomic_DNA"/>
</dbReference>
<keyword evidence="10" id="KW-1185">Reference proteome</keyword>
<dbReference type="SUPFAM" id="SSF50104">
    <property type="entry name" value="Translation proteins SH3-like domain"/>
    <property type="match status" value="1"/>
</dbReference>
<gene>
    <name evidence="9" type="ORF">CAOG_003248</name>
</gene>
<feature type="region of interest" description="Disordered" evidence="6">
    <location>
        <begin position="751"/>
        <end position="782"/>
    </location>
</feature>
<dbReference type="InterPro" id="IPR039659">
    <property type="entry name" value="SPT5"/>
</dbReference>
<dbReference type="InterPro" id="IPR041973">
    <property type="entry name" value="KOW_Spt5_1"/>
</dbReference>
<proteinExistence type="inferred from homology"/>
<dbReference type="CDD" id="cd06083">
    <property type="entry name" value="KOW_Spt5_3"/>
    <property type="match status" value="1"/>
</dbReference>
<evidence type="ECO:0000256" key="3">
    <source>
        <dbReference type="ARBA" id="ARBA00023163"/>
    </source>
</evidence>
<dbReference type="RefSeq" id="XP_004364087.1">
    <property type="nucleotide sequence ID" value="XM_004364030.2"/>
</dbReference>
<dbReference type="InterPro" id="IPR039385">
    <property type="entry name" value="NGN_Euk"/>
</dbReference>
<reference evidence="10" key="1">
    <citation type="submission" date="2011-02" db="EMBL/GenBank/DDBJ databases">
        <title>The Genome Sequence of Capsaspora owczarzaki ATCC 30864.</title>
        <authorList>
            <person name="Russ C."/>
            <person name="Cuomo C."/>
            <person name="Burger G."/>
            <person name="Gray M.W."/>
            <person name="Holland P.W.H."/>
            <person name="King N."/>
            <person name="Lang F.B.F."/>
            <person name="Roger A.J."/>
            <person name="Ruiz-Trillo I."/>
            <person name="Young S.K."/>
            <person name="Zeng Q."/>
            <person name="Gargeya S."/>
            <person name="Alvarado L."/>
            <person name="Berlin A."/>
            <person name="Chapman S.B."/>
            <person name="Chen Z."/>
            <person name="Freedman E."/>
            <person name="Gellesch M."/>
            <person name="Goldberg J."/>
            <person name="Griggs A."/>
            <person name="Gujja S."/>
            <person name="Heilman E."/>
            <person name="Heiman D."/>
            <person name="Howarth C."/>
            <person name="Mehta T."/>
            <person name="Neiman D."/>
            <person name="Pearson M."/>
            <person name="Roberts A."/>
            <person name="Saif S."/>
            <person name="Shea T."/>
            <person name="Shenoy N."/>
            <person name="Sisk P."/>
            <person name="Stolte C."/>
            <person name="Sykes S."/>
            <person name="White J."/>
            <person name="Yandava C."/>
            <person name="Haas B."/>
            <person name="Nusbaum C."/>
            <person name="Birren B."/>
        </authorList>
    </citation>
    <scope>NUCLEOTIDE SEQUENCE</scope>
    <source>
        <strain evidence="10">ATCC 30864</strain>
    </source>
</reference>
<dbReference type="PANTHER" id="PTHR11125">
    <property type="entry name" value="SUPPRESSOR OF TY 5"/>
    <property type="match status" value="1"/>
</dbReference>
<dbReference type="AlphaFoldDB" id="A0A0D2X2B0"/>
<dbReference type="Proteomes" id="UP000008743">
    <property type="component" value="Unassembled WGS sequence"/>
</dbReference>
<dbReference type="InterPro" id="IPR006645">
    <property type="entry name" value="NGN-like_dom"/>
</dbReference>
<feature type="compositionally biased region" description="Acidic residues" evidence="6">
    <location>
        <begin position="200"/>
        <end position="225"/>
    </location>
</feature>
<dbReference type="InterPro" id="IPR014722">
    <property type="entry name" value="Rib_uL2_dom2"/>
</dbReference>
<dbReference type="FunCoup" id="A0A0D2X2B0">
    <property type="interactions" value="642"/>
</dbReference>
<feature type="region of interest" description="Disordered" evidence="6">
    <location>
        <begin position="884"/>
        <end position="922"/>
    </location>
</feature>
<dbReference type="CDD" id="cd06082">
    <property type="entry name" value="KOW_Spt5_2"/>
    <property type="match status" value="1"/>
</dbReference>
<dbReference type="Pfam" id="PF23042">
    <property type="entry name" value="KOW1_SPT5"/>
    <property type="match status" value="1"/>
</dbReference>
<dbReference type="CDD" id="cd09888">
    <property type="entry name" value="NGN_Euk"/>
    <property type="match status" value="1"/>
</dbReference>
<protein>
    <recommendedName>
        <fullName evidence="5">Transcription elongation factor SPT5</fullName>
    </recommendedName>
</protein>
<feature type="compositionally biased region" description="Acidic residues" evidence="6">
    <location>
        <begin position="127"/>
        <end position="142"/>
    </location>
</feature>
<evidence type="ECO:0000259" key="8">
    <source>
        <dbReference type="SMART" id="SM00739"/>
    </source>
</evidence>
<dbReference type="eggNOG" id="KOG1999">
    <property type="taxonomic scope" value="Eukaryota"/>
</dbReference>
<evidence type="ECO:0000313" key="10">
    <source>
        <dbReference type="Proteomes" id="UP000008743"/>
    </source>
</evidence>
<dbReference type="Gene3D" id="3.30.70.940">
    <property type="entry name" value="NusG, N-terminal domain"/>
    <property type="match status" value="1"/>
</dbReference>
<dbReference type="Pfam" id="PF23284">
    <property type="entry name" value="KOW2_Spt5"/>
    <property type="match status" value="1"/>
</dbReference>
<dbReference type="CDD" id="cd06085">
    <property type="entry name" value="KOW_Spt5_5"/>
    <property type="match status" value="1"/>
</dbReference>
<evidence type="ECO:0000256" key="1">
    <source>
        <dbReference type="ARBA" id="ARBA00004123"/>
    </source>
</evidence>
<dbReference type="PhylomeDB" id="A0A0D2X2B0"/>
<dbReference type="Pfam" id="PF23290">
    <property type="entry name" value="KOW5_SPT5"/>
    <property type="match status" value="1"/>
</dbReference>
<dbReference type="InterPro" id="IPR008991">
    <property type="entry name" value="Translation_prot_SH3-like_sf"/>
</dbReference>
<feature type="compositionally biased region" description="Low complexity" evidence="6">
    <location>
        <begin position="9"/>
        <end position="30"/>
    </location>
</feature>
<feature type="domain" description="KOW" evidence="8">
    <location>
        <begin position="674"/>
        <end position="701"/>
    </location>
</feature>
<dbReference type="GO" id="GO:0006368">
    <property type="term" value="P:transcription elongation by RNA polymerase II"/>
    <property type="evidence" value="ECO:0007669"/>
    <property type="project" value="TreeGrafter"/>
</dbReference>
<dbReference type="InterPro" id="IPR041976">
    <property type="entry name" value="KOW_Spt5_3"/>
</dbReference>
<evidence type="ECO:0000256" key="5">
    <source>
        <dbReference type="PIRNR" id="PIRNR036945"/>
    </source>
</evidence>
<feature type="region of interest" description="Disordered" evidence="6">
    <location>
        <begin position="196"/>
        <end position="227"/>
    </location>
</feature>
<dbReference type="GO" id="GO:0006357">
    <property type="term" value="P:regulation of transcription by RNA polymerase II"/>
    <property type="evidence" value="ECO:0007669"/>
    <property type="project" value="InterPro"/>
</dbReference>
<dbReference type="SMART" id="SM00739">
    <property type="entry name" value="KOW"/>
    <property type="match status" value="5"/>
</dbReference>
<dbReference type="Pfam" id="PF23037">
    <property type="entry name" value="KOWx_SPT5"/>
    <property type="match status" value="1"/>
</dbReference>
<feature type="domain" description="KOW" evidence="8">
    <location>
        <begin position="500"/>
        <end position="527"/>
    </location>
</feature>
<dbReference type="SMART" id="SM00738">
    <property type="entry name" value="NGN"/>
    <property type="match status" value="1"/>
</dbReference>
<dbReference type="Pfam" id="PF23291">
    <property type="entry name" value="KOW4_SPT5"/>
    <property type="match status" value="1"/>
</dbReference>
<dbReference type="OrthoDB" id="28901at2759"/>
<feature type="domain" description="KOW" evidence="8">
    <location>
        <begin position="1109"/>
        <end position="1136"/>
    </location>
</feature>
<feature type="compositionally biased region" description="Basic and acidic residues" evidence="6">
    <location>
        <begin position="40"/>
        <end position="50"/>
    </location>
</feature>
<dbReference type="PIRSF" id="PIRSF036945">
    <property type="entry name" value="Spt5"/>
    <property type="match status" value="1"/>
</dbReference>
<comment type="subcellular location">
    <subcellularLocation>
        <location evidence="1 5">Nucleus</location>
    </subcellularLocation>
</comment>
<keyword evidence="4 5" id="KW-0539">Nucleus</keyword>
<evidence type="ECO:0000259" key="7">
    <source>
        <dbReference type="SMART" id="SM00738"/>
    </source>
</evidence>
<organism evidence="9 10">
    <name type="scientific">Capsaspora owczarzaki (strain ATCC 30864)</name>
    <dbReference type="NCBI Taxonomy" id="595528"/>
    <lineage>
        <taxon>Eukaryota</taxon>
        <taxon>Filasterea</taxon>
        <taxon>Capsaspora</taxon>
    </lineage>
</organism>
<dbReference type="InterPro" id="IPR041978">
    <property type="entry name" value="KOW_Spt5_5"/>
</dbReference>
<feature type="domain" description="KOW" evidence="8">
    <location>
        <begin position="552"/>
        <end position="579"/>
    </location>
</feature>
<dbReference type="Gene3D" id="2.30.30.30">
    <property type="match status" value="3"/>
</dbReference>
<dbReference type="InterPro" id="IPR041977">
    <property type="entry name" value="KOW_Spt5_4"/>
</dbReference>
<dbReference type="OMA" id="CKQMTPA"/>
<feature type="domain" description="NusG-like N-terminal" evidence="7">
    <location>
        <begin position="243"/>
        <end position="335"/>
    </location>
</feature>
<dbReference type="InParanoid" id="A0A0D2X2B0"/>
<keyword evidence="3 5" id="KW-0804">Transcription</keyword>
<dbReference type="STRING" id="595528.A0A0D2X2B0"/>
<feature type="compositionally biased region" description="Polar residues" evidence="6">
    <location>
        <begin position="886"/>
        <end position="909"/>
    </location>
</feature>
<dbReference type="InterPro" id="IPR017071">
    <property type="entry name" value="TF_Spt5_eukaryote"/>
</dbReference>
<feature type="region of interest" description="Disordered" evidence="6">
    <location>
        <begin position="386"/>
        <end position="413"/>
    </location>
</feature>
<evidence type="ECO:0000313" key="9">
    <source>
        <dbReference type="EMBL" id="KJE92244.1"/>
    </source>
</evidence>
<dbReference type="GO" id="GO:0032044">
    <property type="term" value="C:DSIF complex"/>
    <property type="evidence" value="ECO:0007669"/>
    <property type="project" value="TreeGrafter"/>
</dbReference>
<sequence>MMDDDDLPSSGIGRSGASSSTGSSSGSGASRSKDKHQKAKRTDDRRRAAAADDDDEGNDNDNDDDEEGEDEDDDDDEGDDDDDDDDDEDDEDDDDDNDRSRGKKRHKSSTSGSRKRRKGGASNFVLEEAEVGDEDEEDEDDTISAADRMKGAAESIPLTSRARDNQRDVLARIEATARLEEETAAKRAAELERRRALGENIEEDERMFAEEDEEQEDEYDDDDIDTGVAPSLQQQAKLPTSSDPQLYLLKCRIGHEQEAVLSLMRRAQDRVAKNLPPLGIVSVIARNHIRGFIYVEAYKNLQVQDAIKGLSVLGMAYYKQQLIPHKDMPDVLSVVQAEAVLKVGAWVRLKKLALYKKDLGVVVSMEADGAYIKIIPRVNLQELNDGTSENKGGFKTKAEKSKRPQPVLLDSTQRGSAPDLFELDDESDSQMFGPGVYRFTGSSSQNNMPEYVTEDGFMYKFFKTDSIDLVNVNPTIEELKRFNATPDELRKSDSISAERRFVVGDRVEVTAGELQYLTGIVRNIDGDAIFILPTQADFKEELRVPASLLRKAFILGDHIKVIAGNHEGETGLVTRVDDKIVTFVSDLTMKEMKVFAKDSQIATEVTSGLDKLGQFELYDLVQLDPQTVACITKIEKDSFKVLDQNGSVQRIEPRAISQKRNSKFSMSLDGEHNSIQADDIVKIMDGAFTGRQGTIKHIYRSVAFVHCREVIENSGILVCRTRGLLSVSGKGTNKKFMDPAAPFGASSFVPASPRNGVDRPVGNTGAPTPAPAGGLGRGRGARRHDEMIGKSVVIRSGPYKGLLGIVKDATETVARVELHTKAKTVSVDKAQLRYPSNPDGSDPMLGGRTPAMGGRTPAFGGQTPSYGGQTPSAGNMTPSHGGMSYGSMTPHSRNTGAWDPSVTNQSRSGNFGYDSHPSDRDRYQDYNPGSVNSYSQTPGMGSVGPQTPMNDIGTPAGTPGVFSAPTPSNLATPGGYHIPSVSATPGPHLNAYTPAPPSMHSGRALDAMTPAIHSAPTPMSAMTPGAMNPMTPAALNPMTPAPAQTPAPASIGSPFIRDAEVTISRPNDPRINGHTAVILEARSEDSFLVNLLSNNEEVLCSSGELQPVAPSRGDDVYFTQGPRQGQTGSLVSLAAGQAIVTIGGDPAVFQLDDLFRTAVKLHRSQHL</sequence>
<dbReference type="InterPro" id="IPR036735">
    <property type="entry name" value="NGN_dom_sf"/>
</dbReference>
<feature type="compositionally biased region" description="Basic residues" evidence="6">
    <location>
        <begin position="101"/>
        <end position="119"/>
    </location>
</feature>
<dbReference type="InterPro" id="IPR057936">
    <property type="entry name" value="KOWx_Spt5"/>
</dbReference>
<feature type="region of interest" description="Disordered" evidence="6">
    <location>
        <begin position="1"/>
        <end position="167"/>
    </location>
</feature>